<dbReference type="Gene3D" id="3.60.10.10">
    <property type="entry name" value="Endonuclease/exonuclease/phosphatase"/>
    <property type="match status" value="1"/>
</dbReference>
<feature type="non-terminal residue" evidence="1">
    <location>
        <position position="252"/>
    </location>
</feature>
<reference evidence="1" key="1">
    <citation type="submission" date="2018-11" db="EMBL/GenBank/DDBJ databases">
        <authorList>
            <person name="Alioto T."/>
            <person name="Alioto T."/>
        </authorList>
    </citation>
    <scope>NUCLEOTIDE SEQUENCE</scope>
</reference>
<sequence length="252" mass="29121">MEQIYTIPNGKLFYLCGDFNSRIGDMDDFITGIDNLTKRNVIDFTVNSYGEIFNDFLTNASLCLLNVRNYIHNDFTSISTKGSSVVDYCIVPCENLCQYKNFEVIRASVLCNKSEIPGILNPQHIPDHSMLCWEFEANFSSNSEIKANKCSVSSKIQNKKKWVSYNVKNIPNNWMSDQVSINSINECIHNIECSNGLQKDIDDLCSNFVDIMHNEMNNKLESRVKVLNGANNKRRRFKKPWWNNELTEKWNN</sequence>
<dbReference type="OrthoDB" id="8059401at2759"/>
<organism evidence="1 2">
    <name type="scientific">Mytilus galloprovincialis</name>
    <name type="common">Mediterranean mussel</name>
    <dbReference type="NCBI Taxonomy" id="29158"/>
    <lineage>
        <taxon>Eukaryota</taxon>
        <taxon>Metazoa</taxon>
        <taxon>Spiralia</taxon>
        <taxon>Lophotrochozoa</taxon>
        <taxon>Mollusca</taxon>
        <taxon>Bivalvia</taxon>
        <taxon>Autobranchia</taxon>
        <taxon>Pteriomorphia</taxon>
        <taxon>Mytilida</taxon>
        <taxon>Mytiloidea</taxon>
        <taxon>Mytilidae</taxon>
        <taxon>Mytilinae</taxon>
        <taxon>Mytilus</taxon>
    </lineage>
</organism>
<protein>
    <recommendedName>
        <fullName evidence="3">Endonuclease/exonuclease/phosphatase domain-containing protein</fullName>
    </recommendedName>
</protein>
<keyword evidence="2" id="KW-1185">Reference proteome</keyword>
<dbReference type="EMBL" id="UYJE01006981">
    <property type="protein sequence ID" value="VDI50687.1"/>
    <property type="molecule type" value="Genomic_DNA"/>
</dbReference>
<evidence type="ECO:0000313" key="1">
    <source>
        <dbReference type="EMBL" id="VDI50687.1"/>
    </source>
</evidence>
<dbReference type="Proteomes" id="UP000596742">
    <property type="component" value="Unassembled WGS sequence"/>
</dbReference>
<proteinExistence type="predicted"/>
<evidence type="ECO:0000313" key="2">
    <source>
        <dbReference type="Proteomes" id="UP000596742"/>
    </source>
</evidence>
<evidence type="ECO:0008006" key="3">
    <source>
        <dbReference type="Google" id="ProtNLM"/>
    </source>
</evidence>
<dbReference type="SUPFAM" id="SSF56219">
    <property type="entry name" value="DNase I-like"/>
    <property type="match status" value="1"/>
</dbReference>
<dbReference type="AlphaFoldDB" id="A0A8B6FLV1"/>
<name>A0A8B6FLV1_MYTGA</name>
<comment type="caution">
    <text evidence="1">The sequence shown here is derived from an EMBL/GenBank/DDBJ whole genome shotgun (WGS) entry which is preliminary data.</text>
</comment>
<accession>A0A8B6FLV1</accession>
<gene>
    <name evidence="1" type="ORF">MGAL_10B055766</name>
</gene>
<dbReference type="InterPro" id="IPR036691">
    <property type="entry name" value="Endo/exonu/phosph_ase_sf"/>
</dbReference>